<dbReference type="SUPFAM" id="SSF52980">
    <property type="entry name" value="Restriction endonuclease-like"/>
    <property type="match status" value="1"/>
</dbReference>
<organism evidence="2 3">
    <name type="scientific">Candidatus Magasanikbacteria bacterium RIFCSPHIGHO2_01_FULL_47_8</name>
    <dbReference type="NCBI Taxonomy" id="1798673"/>
    <lineage>
        <taxon>Bacteria</taxon>
        <taxon>Candidatus Magasanikiibacteriota</taxon>
    </lineage>
</organism>
<dbReference type="PANTHER" id="PTHR38590">
    <property type="entry name" value="BLL0828 PROTEIN"/>
    <property type="match status" value="1"/>
</dbReference>
<comment type="caution">
    <text evidence="2">The sequence shown here is derived from an EMBL/GenBank/DDBJ whole genome shotgun (WGS) entry which is preliminary data.</text>
</comment>
<protein>
    <recommendedName>
        <fullName evidence="1">DUF559 domain-containing protein</fullName>
    </recommendedName>
</protein>
<reference evidence="2 3" key="1">
    <citation type="journal article" date="2016" name="Nat. Commun.">
        <title>Thousands of microbial genomes shed light on interconnected biogeochemical processes in an aquifer system.</title>
        <authorList>
            <person name="Anantharaman K."/>
            <person name="Brown C.T."/>
            <person name="Hug L.A."/>
            <person name="Sharon I."/>
            <person name="Castelle C.J."/>
            <person name="Probst A.J."/>
            <person name="Thomas B.C."/>
            <person name="Singh A."/>
            <person name="Wilkins M.J."/>
            <person name="Karaoz U."/>
            <person name="Brodie E.L."/>
            <person name="Williams K.H."/>
            <person name="Hubbard S.S."/>
            <person name="Banfield J.F."/>
        </authorList>
    </citation>
    <scope>NUCLEOTIDE SEQUENCE [LARGE SCALE GENOMIC DNA]</scope>
</reference>
<dbReference type="Pfam" id="PF04480">
    <property type="entry name" value="DUF559"/>
    <property type="match status" value="1"/>
</dbReference>
<dbReference type="Gene3D" id="3.40.960.10">
    <property type="entry name" value="VSR Endonuclease"/>
    <property type="match status" value="1"/>
</dbReference>
<dbReference type="InterPro" id="IPR007569">
    <property type="entry name" value="DUF559"/>
</dbReference>
<dbReference type="PANTHER" id="PTHR38590:SF1">
    <property type="entry name" value="BLL0828 PROTEIN"/>
    <property type="match status" value="1"/>
</dbReference>
<gene>
    <name evidence="2" type="ORF">A2754_00745</name>
</gene>
<feature type="domain" description="DUF559" evidence="1">
    <location>
        <begin position="10"/>
        <end position="114"/>
    </location>
</feature>
<evidence type="ECO:0000313" key="2">
    <source>
        <dbReference type="EMBL" id="OGH68888.1"/>
    </source>
</evidence>
<proteinExistence type="predicted"/>
<evidence type="ECO:0000313" key="3">
    <source>
        <dbReference type="Proteomes" id="UP000177953"/>
    </source>
</evidence>
<dbReference type="InterPro" id="IPR047216">
    <property type="entry name" value="Endonuclease_DUF559_bact"/>
</dbReference>
<dbReference type="EMBL" id="MFPU01000076">
    <property type="protein sequence ID" value="OGH68888.1"/>
    <property type="molecule type" value="Genomic_DNA"/>
</dbReference>
<evidence type="ECO:0000259" key="1">
    <source>
        <dbReference type="Pfam" id="PF04480"/>
    </source>
</evidence>
<sequence length="121" mass="14337">MVYTYNPITKSRAKDLRNNATLSEVLLWEKLKSKQLLGYQFNRQKRIGNYIVDFYCYKLRLIIEVDGFSHNFKVDYDRKRHSDLEALGLNVVHIEDVQVKKDIDNVVQVIFDTIQTILLKN</sequence>
<name>A0A1F6MBE4_9BACT</name>
<dbReference type="AlphaFoldDB" id="A0A1F6MBE4"/>
<dbReference type="InterPro" id="IPR011335">
    <property type="entry name" value="Restrct_endonuc-II-like"/>
</dbReference>
<accession>A0A1F6MBE4</accession>
<dbReference type="CDD" id="cd01038">
    <property type="entry name" value="Endonuclease_DUF559"/>
    <property type="match status" value="1"/>
</dbReference>
<dbReference type="Proteomes" id="UP000177953">
    <property type="component" value="Unassembled WGS sequence"/>
</dbReference>